<organism evidence="2 3">
    <name type="scientific">Candidatus Methylobacter oryzae</name>
    <dbReference type="NCBI Taxonomy" id="2497749"/>
    <lineage>
        <taxon>Bacteria</taxon>
        <taxon>Pseudomonadati</taxon>
        <taxon>Pseudomonadota</taxon>
        <taxon>Gammaproteobacteria</taxon>
        <taxon>Methylococcales</taxon>
        <taxon>Methylococcaceae</taxon>
        <taxon>Methylobacter</taxon>
    </lineage>
</organism>
<evidence type="ECO:0000313" key="3">
    <source>
        <dbReference type="Proteomes" id="UP000733744"/>
    </source>
</evidence>
<accession>A0ABY3CAG8</accession>
<dbReference type="PROSITE" id="PS51257">
    <property type="entry name" value="PROKAR_LIPOPROTEIN"/>
    <property type="match status" value="1"/>
</dbReference>
<reference evidence="2 3" key="1">
    <citation type="journal article" date="2019" name="Antonie Van Leeuwenhoek">
        <title>Description of 'Ca. Methylobacter oryzae' KRF1, a novel species from the environmentally important Methylobacter clade 2.</title>
        <authorList>
            <person name="Khatri K."/>
            <person name="Mohite J.A."/>
            <person name="Pandit P.S."/>
            <person name="Bahulikar R."/>
            <person name="Rahalkar M.C."/>
        </authorList>
    </citation>
    <scope>NUCLEOTIDE SEQUENCE [LARGE SCALE GENOMIC DNA]</scope>
    <source>
        <strain evidence="2 3">KRF1</strain>
    </source>
</reference>
<feature type="compositionally biased region" description="Pro residues" evidence="1">
    <location>
        <begin position="102"/>
        <end position="112"/>
    </location>
</feature>
<keyword evidence="3" id="KW-1185">Reference proteome</keyword>
<sequence length="118" mass="13147">MLRIPSILISVFLLGACSTMPSGPSILVLPGSNKNFDQFHNDDLSCRQLSHSQLASSQQSPDSKEEAQQNYDIVYIQCMYGKGHRVPVPGELSYDTQQEWHQPPPPNLPAPPQMRDAQ</sequence>
<dbReference type="Proteomes" id="UP000733744">
    <property type="component" value="Unassembled WGS sequence"/>
</dbReference>
<dbReference type="EMBL" id="RYFG02000094">
    <property type="protein sequence ID" value="TRW94891.1"/>
    <property type="molecule type" value="Genomic_DNA"/>
</dbReference>
<feature type="region of interest" description="Disordered" evidence="1">
    <location>
        <begin position="89"/>
        <end position="118"/>
    </location>
</feature>
<gene>
    <name evidence="2" type="ORF">EKO24_010815</name>
</gene>
<name>A0ABY3CAG8_9GAMM</name>
<protein>
    <submittedName>
        <fullName evidence="2">Glycine zipper family protein</fullName>
    </submittedName>
</protein>
<comment type="caution">
    <text evidence="2">The sequence shown here is derived from an EMBL/GenBank/DDBJ whole genome shotgun (WGS) entry which is preliminary data.</text>
</comment>
<dbReference type="RefSeq" id="WP_127029979.1">
    <property type="nucleotide sequence ID" value="NZ_RYFG02000094.1"/>
</dbReference>
<evidence type="ECO:0000313" key="2">
    <source>
        <dbReference type="EMBL" id="TRW94891.1"/>
    </source>
</evidence>
<evidence type="ECO:0000256" key="1">
    <source>
        <dbReference type="SAM" id="MobiDB-lite"/>
    </source>
</evidence>
<proteinExistence type="predicted"/>